<dbReference type="SUPFAM" id="SSF50978">
    <property type="entry name" value="WD40 repeat-like"/>
    <property type="match status" value="1"/>
</dbReference>
<reference evidence="5" key="1">
    <citation type="submission" date="2020-11" db="EMBL/GenBank/DDBJ databases">
        <authorList>
            <consortium name="DOE Joint Genome Institute"/>
            <person name="Ahrendt S."/>
            <person name="Riley R."/>
            <person name="Andreopoulos W."/>
            <person name="Labutti K."/>
            <person name="Pangilinan J."/>
            <person name="Ruiz-Duenas F.J."/>
            <person name="Barrasa J.M."/>
            <person name="Sanchez-Garcia M."/>
            <person name="Camarero S."/>
            <person name="Miyauchi S."/>
            <person name="Serrano A."/>
            <person name="Linde D."/>
            <person name="Babiker R."/>
            <person name="Drula E."/>
            <person name="Ayuso-Fernandez I."/>
            <person name="Pacheco R."/>
            <person name="Padilla G."/>
            <person name="Ferreira P."/>
            <person name="Barriuso J."/>
            <person name="Kellner H."/>
            <person name="Castanera R."/>
            <person name="Alfaro M."/>
            <person name="Ramirez L."/>
            <person name="Pisabarro A.G."/>
            <person name="Kuo A."/>
            <person name="Tritt A."/>
            <person name="Lipzen A."/>
            <person name="He G."/>
            <person name="Yan M."/>
            <person name="Ng V."/>
            <person name="Cullen D."/>
            <person name="Martin F."/>
            <person name="Rosso M.-N."/>
            <person name="Henrissat B."/>
            <person name="Hibbett D."/>
            <person name="Martinez A.T."/>
            <person name="Grigoriev I.V."/>
        </authorList>
    </citation>
    <scope>NUCLEOTIDE SEQUENCE</scope>
    <source>
        <strain evidence="5">MF-IS2</strain>
    </source>
</reference>
<evidence type="ECO:0000256" key="4">
    <source>
        <dbReference type="SAM" id="MobiDB-lite"/>
    </source>
</evidence>
<dbReference type="CDD" id="cd00200">
    <property type="entry name" value="WD40"/>
    <property type="match status" value="1"/>
</dbReference>
<feature type="repeat" description="WD" evidence="3">
    <location>
        <begin position="146"/>
        <end position="182"/>
    </location>
</feature>
<dbReference type="PROSITE" id="PS50082">
    <property type="entry name" value="WD_REPEATS_2"/>
    <property type="match status" value="4"/>
</dbReference>
<protein>
    <submittedName>
        <fullName evidence="5">WD40 repeat-like protein</fullName>
    </submittedName>
</protein>
<feature type="repeat" description="WD" evidence="3">
    <location>
        <begin position="331"/>
        <end position="370"/>
    </location>
</feature>
<dbReference type="InterPro" id="IPR036322">
    <property type="entry name" value="WD40_repeat_dom_sf"/>
</dbReference>
<feature type="repeat" description="WD" evidence="3">
    <location>
        <begin position="60"/>
        <end position="91"/>
    </location>
</feature>
<evidence type="ECO:0000256" key="2">
    <source>
        <dbReference type="ARBA" id="ARBA00022737"/>
    </source>
</evidence>
<dbReference type="AlphaFoldDB" id="A0A9P5XCQ5"/>
<name>A0A9P5XCQ5_9AGAR</name>
<dbReference type="InterPro" id="IPR001680">
    <property type="entry name" value="WD40_rpt"/>
</dbReference>
<dbReference type="OrthoDB" id="1068471at2759"/>
<sequence>MSKRGPSPPPTEGTLVKRARATPPPNNQIAISSGNDERSKGLIRTVQRTSNLDAPIVSLSGAHSAEILSCRFDPSGQNIAACSADRSISLWRTYAPNTNYGLLISRAKAPIIDLQWSLSSQILYTVAADHTLTLTDLTTGERLRKIRAHKEIINSVDRTMAGGSGTELVVTGSDDGTVKIWEGGEDANKTPVATFDVGCPVTAVCWSADGANVYAGAIDNEIHVYDIRKNEQVYTLTGHTDTPTSLSLSPNGSYLLSPSFSSQTIVHDVRPFSPSPNRIHRVLQGAPAGFENTLLRGSWSRDDGGRRVAVGGADRMVCIWEMDSGKILYKLPGHKGTVTAVDFHPKEPIILTGSKDATMLLGEIEAGLPI</sequence>
<feature type="compositionally biased region" description="Pro residues" evidence="4">
    <location>
        <begin position="1"/>
        <end position="11"/>
    </location>
</feature>
<dbReference type="InterPro" id="IPR015943">
    <property type="entry name" value="WD40/YVTN_repeat-like_dom_sf"/>
</dbReference>
<dbReference type="Proteomes" id="UP000807342">
    <property type="component" value="Unassembled WGS sequence"/>
</dbReference>
<organism evidence="5 6">
    <name type="scientific">Macrolepiota fuliginosa MF-IS2</name>
    <dbReference type="NCBI Taxonomy" id="1400762"/>
    <lineage>
        <taxon>Eukaryota</taxon>
        <taxon>Fungi</taxon>
        <taxon>Dikarya</taxon>
        <taxon>Basidiomycota</taxon>
        <taxon>Agaricomycotina</taxon>
        <taxon>Agaricomycetes</taxon>
        <taxon>Agaricomycetidae</taxon>
        <taxon>Agaricales</taxon>
        <taxon>Agaricineae</taxon>
        <taxon>Agaricaceae</taxon>
        <taxon>Macrolepiota</taxon>
    </lineage>
</organism>
<keyword evidence="2" id="KW-0677">Repeat</keyword>
<evidence type="ECO:0000256" key="3">
    <source>
        <dbReference type="PROSITE-ProRule" id="PRU00221"/>
    </source>
</evidence>
<accession>A0A9P5XCQ5</accession>
<dbReference type="Pfam" id="PF00400">
    <property type="entry name" value="WD40"/>
    <property type="match status" value="5"/>
</dbReference>
<evidence type="ECO:0000256" key="1">
    <source>
        <dbReference type="ARBA" id="ARBA00022574"/>
    </source>
</evidence>
<dbReference type="InterPro" id="IPR052234">
    <property type="entry name" value="U5_snRNP_Component"/>
</dbReference>
<feature type="region of interest" description="Disordered" evidence="4">
    <location>
        <begin position="1"/>
        <end position="38"/>
    </location>
</feature>
<comment type="caution">
    <text evidence="5">The sequence shown here is derived from an EMBL/GenBank/DDBJ whole genome shotgun (WGS) entry which is preliminary data.</text>
</comment>
<dbReference type="EMBL" id="MU151144">
    <property type="protein sequence ID" value="KAF9448968.1"/>
    <property type="molecule type" value="Genomic_DNA"/>
</dbReference>
<evidence type="ECO:0000313" key="5">
    <source>
        <dbReference type="EMBL" id="KAF9448968.1"/>
    </source>
</evidence>
<feature type="repeat" description="WD" evidence="3">
    <location>
        <begin position="201"/>
        <end position="235"/>
    </location>
</feature>
<dbReference type="GO" id="GO:0003723">
    <property type="term" value="F:RNA binding"/>
    <property type="evidence" value="ECO:0007669"/>
    <property type="project" value="TreeGrafter"/>
</dbReference>
<keyword evidence="1 3" id="KW-0853">WD repeat</keyword>
<dbReference type="SMART" id="SM00320">
    <property type="entry name" value="WD40"/>
    <property type="match status" value="7"/>
</dbReference>
<dbReference type="Gene3D" id="2.130.10.10">
    <property type="entry name" value="YVTN repeat-like/Quinoprotein amine dehydrogenase"/>
    <property type="match status" value="1"/>
</dbReference>
<dbReference type="PANTHER" id="PTHR44006">
    <property type="entry name" value="U5 SMALL NUCLEAR RIBONUCLEOPROTEIN 40 KDA PROTEIN"/>
    <property type="match status" value="1"/>
</dbReference>
<dbReference type="GO" id="GO:0071013">
    <property type="term" value="C:catalytic step 2 spliceosome"/>
    <property type="evidence" value="ECO:0007669"/>
    <property type="project" value="TreeGrafter"/>
</dbReference>
<proteinExistence type="predicted"/>
<dbReference type="PROSITE" id="PS50294">
    <property type="entry name" value="WD_REPEATS_REGION"/>
    <property type="match status" value="2"/>
</dbReference>
<keyword evidence="6" id="KW-1185">Reference proteome</keyword>
<evidence type="ECO:0000313" key="6">
    <source>
        <dbReference type="Proteomes" id="UP000807342"/>
    </source>
</evidence>
<dbReference type="PANTHER" id="PTHR44006:SF1">
    <property type="entry name" value="U5 SMALL NUCLEAR RIBONUCLEOPROTEIN 40 KDA PROTEIN"/>
    <property type="match status" value="1"/>
</dbReference>
<gene>
    <name evidence="5" type="ORF">P691DRAFT_728728</name>
</gene>